<dbReference type="Proteomes" id="UP000295345">
    <property type="component" value="Unassembled WGS sequence"/>
</dbReference>
<gene>
    <name evidence="1" type="ORF">E1283_14475</name>
</gene>
<proteinExistence type="predicted"/>
<dbReference type="EMBL" id="SMKI01000132">
    <property type="protein sequence ID" value="TDC74792.1"/>
    <property type="molecule type" value="Genomic_DNA"/>
</dbReference>
<comment type="caution">
    <text evidence="1">The sequence shown here is derived from an EMBL/GenBank/DDBJ whole genome shotgun (WGS) entry which is preliminary data.</text>
</comment>
<dbReference type="Pfam" id="PF14367">
    <property type="entry name" value="DUF4411"/>
    <property type="match status" value="1"/>
</dbReference>
<protein>
    <submittedName>
        <fullName evidence="1">DUF4411 family protein</fullName>
    </submittedName>
</protein>
<dbReference type="OrthoDB" id="338425at2"/>
<keyword evidence="2" id="KW-1185">Reference proteome</keyword>
<name>A0A4R4THS2_9ACTN</name>
<dbReference type="AlphaFoldDB" id="A0A4R4THS2"/>
<reference evidence="1 2" key="1">
    <citation type="submission" date="2019-03" db="EMBL/GenBank/DDBJ databases">
        <title>Draft genome sequences of novel Actinobacteria.</title>
        <authorList>
            <person name="Sahin N."/>
            <person name="Ay H."/>
            <person name="Saygin H."/>
        </authorList>
    </citation>
    <scope>NUCLEOTIDE SEQUENCE [LARGE SCALE GENOMIC DNA]</scope>
    <source>
        <strain evidence="1 2">DSM 41900</strain>
    </source>
</reference>
<accession>A0A4R4THS2</accession>
<evidence type="ECO:0000313" key="1">
    <source>
        <dbReference type="EMBL" id="TDC74792.1"/>
    </source>
</evidence>
<dbReference type="InterPro" id="IPR016541">
    <property type="entry name" value="UCP008505"/>
</dbReference>
<dbReference type="PIRSF" id="PIRSF008505">
    <property type="entry name" value="UCP008505"/>
    <property type="match status" value="1"/>
</dbReference>
<organism evidence="1 2">
    <name type="scientific">Streptomyces hainanensis</name>
    <dbReference type="NCBI Taxonomy" id="402648"/>
    <lineage>
        <taxon>Bacteria</taxon>
        <taxon>Bacillati</taxon>
        <taxon>Actinomycetota</taxon>
        <taxon>Actinomycetes</taxon>
        <taxon>Kitasatosporales</taxon>
        <taxon>Streptomycetaceae</taxon>
        <taxon>Streptomyces</taxon>
    </lineage>
</organism>
<evidence type="ECO:0000313" key="2">
    <source>
        <dbReference type="Proteomes" id="UP000295345"/>
    </source>
</evidence>
<sequence>MECCSPVGFYSFDTSSILNGRRDLLPPKIFPTLWEKLEDMIRLGDIRCVDVVLEELSRRDDDAYQWARANSSLFLPLETGIQMATNRVLTRHPRLLGVGGGRNGADPLVIGLAIHRRGVVVTEETASGRVEKPRIPDVCEAMGVQCLSLIQFIAEQKWVF</sequence>